<organism evidence="2 3">
    <name type="scientific">Seminavis robusta</name>
    <dbReference type="NCBI Taxonomy" id="568900"/>
    <lineage>
        <taxon>Eukaryota</taxon>
        <taxon>Sar</taxon>
        <taxon>Stramenopiles</taxon>
        <taxon>Ochrophyta</taxon>
        <taxon>Bacillariophyta</taxon>
        <taxon>Bacillariophyceae</taxon>
        <taxon>Bacillariophycidae</taxon>
        <taxon>Naviculales</taxon>
        <taxon>Naviculaceae</taxon>
        <taxon>Seminavis</taxon>
    </lineage>
</organism>
<keyword evidence="3" id="KW-1185">Reference proteome</keyword>
<dbReference type="InterPro" id="IPR001853">
    <property type="entry name" value="DSBA-like_thioredoxin_dom"/>
</dbReference>
<evidence type="ECO:0000259" key="1">
    <source>
        <dbReference type="Pfam" id="PF01323"/>
    </source>
</evidence>
<evidence type="ECO:0000313" key="3">
    <source>
        <dbReference type="Proteomes" id="UP001153069"/>
    </source>
</evidence>
<gene>
    <name evidence="2" type="ORF">SEMRO_1153_G247000.1</name>
</gene>
<proteinExistence type="predicted"/>
<evidence type="ECO:0000313" key="2">
    <source>
        <dbReference type="EMBL" id="CAB9520996.1"/>
    </source>
</evidence>
<dbReference type="AlphaFoldDB" id="A0A9N8EKL5"/>
<name>A0A9N8EKL5_9STRA</name>
<dbReference type="Gene3D" id="3.40.30.10">
    <property type="entry name" value="Glutaredoxin"/>
    <property type="match status" value="1"/>
</dbReference>
<protein>
    <submittedName>
        <fullName evidence="2">DSBA oxidoreductase</fullName>
    </submittedName>
</protein>
<dbReference type="InterPro" id="IPR036249">
    <property type="entry name" value="Thioredoxin-like_sf"/>
</dbReference>
<dbReference type="OrthoDB" id="1930760at2759"/>
<dbReference type="Pfam" id="PF01323">
    <property type="entry name" value="DSBA"/>
    <property type="match status" value="1"/>
</dbReference>
<dbReference type="Proteomes" id="UP001153069">
    <property type="component" value="Unassembled WGS sequence"/>
</dbReference>
<dbReference type="GO" id="GO:0016491">
    <property type="term" value="F:oxidoreductase activity"/>
    <property type="evidence" value="ECO:0007669"/>
    <property type="project" value="InterPro"/>
</dbReference>
<dbReference type="EMBL" id="CAICTM010001151">
    <property type="protein sequence ID" value="CAB9520996.1"/>
    <property type="molecule type" value="Genomic_DNA"/>
</dbReference>
<sequence length="155" mass="17111">MASHRLIQYLGKTFGLAVSEAIYDKLNEYYFVQGHSLNDRPQLAKTVSEELTKLLADKAPSESELLTFLNGNEGRKEIETALQQLQMLGVHGIPKFIIGGNLVVDGAARSDVFVRVFREIERAGEVEARPIFGDILGIPHDIIEQGSHHPADMAA</sequence>
<feature type="domain" description="DSBA-like thioredoxin" evidence="1">
    <location>
        <begin position="20"/>
        <end position="114"/>
    </location>
</feature>
<accession>A0A9N8EKL5</accession>
<comment type="caution">
    <text evidence="2">The sequence shown here is derived from an EMBL/GenBank/DDBJ whole genome shotgun (WGS) entry which is preliminary data.</text>
</comment>
<reference evidence="2" key="1">
    <citation type="submission" date="2020-06" db="EMBL/GenBank/DDBJ databases">
        <authorList>
            <consortium name="Plant Systems Biology data submission"/>
        </authorList>
    </citation>
    <scope>NUCLEOTIDE SEQUENCE</scope>
    <source>
        <strain evidence="2">D6</strain>
    </source>
</reference>
<dbReference type="SUPFAM" id="SSF52833">
    <property type="entry name" value="Thioredoxin-like"/>
    <property type="match status" value="1"/>
</dbReference>